<evidence type="ECO:0000313" key="2">
    <source>
        <dbReference type="Proteomes" id="UP000242164"/>
    </source>
</evidence>
<dbReference type="NCBIfam" id="NF033225">
    <property type="entry name" value="spore_CmpA"/>
    <property type="match status" value="1"/>
</dbReference>
<dbReference type="RefSeq" id="WP_087097560.1">
    <property type="nucleotide sequence ID" value="NZ_CP024109.1"/>
</dbReference>
<dbReference type="InterPro" id="IPR047764">
    <property type="entry name" value="CmpA"/>
</dbReference>
<evidence type="ECO:0000313" key="1">
    <source>
        <dbReference type="EMBL" id="SCL82809.1"/>
    </source>
</evidence>
<dbReference type="AlphaFoldDB" id="A0AAX2CBM5"/>
<dbReference type="Proteomes" id="UP000242164">
    <property type="component" value="Unassembled WGS sequence"/>
</dbReference>
<name>A0AAX2CBM5_9BACI</name>
<proteinExistence type="predicted"/>
<reference evidence="1 2" key="1">
    <citation type="submission" date="2016-08" db="EMBL/GenBank/DDBJ databases">
        <authorList>
            <person name="Loux V."/>
            <person name="Rue O."/>
        </authorList>
    </citation>
    <scope>NUCLEOTIDE SEQUENCE [LARGE SCALE GENOMIC DNA]</scope>
    <source>
        <strain evidence="1 2">AFSSA_08CEB44bac</strain>
    </source>
</reference>
<protein>
    <recommendedName>
        <fullName evidence="3">Cortex morphogenetic protein CmpA</fullName>
    </recommendedName>
</protein>
<sequence>MPTWLRKQMQRAYFEKNRYQIKLLNECWFYYSNTNQNSTALPRS</sequence>
<accession>A0AAX2CBM5</accession>
<comment type="caution">
    <text evidence="1">The sequence shown here is derived from an EMBL/GenBank/DDBJ whole genome shotgun (WGS) entry which is preliminary data.</text>
</comment>
<organism evidence="1 2">
    <name type="scientific">Bacillus cytotoxicus</name>
    <dbReference type="NCBI Taxonomy" id="580165"/>
    <lineage>
        <taxon>Bacteria</taxon>
        <taxon>Bacillati</taxon>
        <taxon>Bacillota</taxon>
        <taxon>Bacilli</taxon>
        <taxon>Bacillales</taxon>
        <taxon>Bacillaceae</taxon>
        <taxon>Bacillus</taxon>
        <taxon>Bacillus cereus group</taxon>
    </lineage>
</organism>
<evidence type="ECO:0008006" key="3">
    <source>
        <dbReference type="Google" id="ProtNLM"/>
    </source>
</evidence>
<dbReference type="GeneID" id="33899477"/>
<gene>
    <name evidence="1" type="ORF">BCB44BAC_00265</name>
</gene>
<dbReference type="EMBL" id="FMIK01000007">
    <property type="protein sequence ID" value="SCL82809.1"/>
    <property type="molecule type" value="Genomic_DNA"/>
</dbReference>
<dbReference type="Pfam" id="PF26301">
    <property type="entry name" value="spore_CmpA"/>
    <property type="match status" value="1"/>
</dbReference>